<dbReference type="PANTHER" id="PTHR47403:SF6">
    <property type="entry name" value="N-ACETYLTRANSFERASE DOMAIN-CONTAINING PROTEIN"/>
    <property type="match status" value="1"/>
</dbReference>
<keyword evidence="2" id="KW-0808">Transferase</keyword>
<dbReference type="AlphaFoldDB" id="A0A1T5C8U5"/>
<dbReference type="Gene3D" id="3.40.630.30">
    <property type="match status" value="1"/>
</dbReference>
<name>A0A1T5C8U5_9FIRM</name>
<evidence type="ECO:0000313" key="3">
    <source>
        <dbReference type="Proteomes" id="UP000243406"/>
    </source>
</evidence>
<dbReference type="PANTHER" id="PTHR47403">
    <property type="entry name" value="LOC100145250 PROTEIN"/>
    <property type="match status" value="1"/>
</dbReference>
<accession>A0A1T5C8U5</accession>
<evidence type="ECO:0000259" key="1">
    <source>
        <dbReference type="PROSITE" id="PS51186"/>
    </source>
</evidence>
<reference evidence="3" key="1">
    <citation type="submission" date="2017-02" db="EMBL/GenBank/DDBJ databases">
        <authorList>
            <person name="Varghese N."/>
            <person name="Submissions S."/>
        </authorList>
    </citation>
    <scope>NUCLEOTIDE SEQUENCE [LARGE SCALE GENOMIC DNA]</scope>
    <source>
        <strain evidence="3">ATCC 35199</strain>
    </source>
</reference>
<dbReference type="Proteomes" id="UP000243406">
    <property type="component" value="Unassembled WGS sequence"/>
</dbReference>
<proteinExistence type="predicted"/>
<dbReference type="Pfam" id="PF00583">
    <property type="entry name" value="Acetyltransf_1"/>
    <property type="match status" value="1"/>
</dbReference>
<dbReference type="SUPFAM" id="SSF55729">
    <property type="entry name" value="Acyl-CoA N-acyltransferases (Nat)"/>
    <property type="match status" value="1"/>
</dbReference>
<keyword evidence="3" id="KW-1185">Reference proteome</keyword>
<dbReference type="OrthoDB" id="1949423at2"/>
<dbReference type="InterPro" id="IPR000182">
    <property type="entry name" value="GNAT_dom"/>
</dbReference>
<dbReference type="EMBL" id="FUYN01000004">
    <property type="protein sequence ID" value="SKB55530.1"/>
    <property type="molecule type" value="Genomic_DNA"/>
</dbReference>
<sequence length="284" mass="33925">MEYEFRLLTHDDYEEVKEMCKDIWDGTDYMPLVFHNWVDDEKGEFFCIIDKAKNKIAGISKFSILPEHMGWLEGLRVHEEYRGQKLARRIQEYMSELANKYLEEGKVNKLGACTHLNNAASRKMLESSGFELEQQHMIVMKPYEENNAVITTKSFVVTRWKPTLEEFMNLDYFKSRDMVFHCDFTFMDVTEELYDILIKKDAFWEINGKKGIIYYKVETCFVAIDEDIDTIEIFSDYLYQKNKTGFTPYTTVNLKKPQLLENLKANGYITWSDWKMDYFYYLKK</sequence>
<dbReference type="InterPro" id="IPR016181">
    <property type="entry name" value="Acyl_CoA_acyltransferase"/>
</dbReference>
<organism evidence="2 3">
    <name type="scientific">Acetoanaerobium noterae</name>
    <dbReference type="NCBI Taxonomy" id="745369"/>
    <lineage>
        <taxon>Bacteria</taxon>
        <taxon>Bacillati</taxon>
        <taxon>Bacillota</taxon>
        <taxon>Clostridia</taxon>
        <taxon>Peptostreptococcales</taxon>
        <taxon>Filifactoraceae</taxon>
        <taxon>Acetoanaerobium</taxon>
    </lineage>
</organism>
<gene>
    <name evidence="2" type="ORF">SAMN02745120_2082</name>
</gene>
<dbReference type="PROSITE" id="PS51186">
    <property type="entry name" value="GNAT"/>
    <property type="match status" value="1"/>
</dbReference>
<evidence type="ECO:0000313" key="2">
    <source>
        <dbReference type="EMBL" id="SKB55530.1"/>
    </source>
</evidence>
<dbReference type="CDD" id="cd04301">
    <property type="entry name" value="NAT_SF"/>
    <property type="match status" value="1"/>
</dbReference>
<dbReference type="RefSeq" id="WP_079589874.1">
    <property type="nucleotide sequence ID" value="NZ_FUYN01000004.1"/>
</dbReference>
<protein>
    <submittedName>
        <fullName evidence="2">Acetyltransferase (GNAT) family protein</fullName>
    </submittedName>
</protein>
<feature type="domain" description="N-acetyltransferase" evidence="1">
    <location>
        <begin position="3"/>
        <end position="156"/>
    </location>
</feature>
<dbReference type="GO" id="GO:0016747">
    <property type="term" value="F:acyltransferase activity, transferring groups other than amino-acyl groups"/>
    <property type="evidence" value="ECO:0007669"/>
    <property type="project" value="InterPro"/>
</dbReference>